<gene>
    <name evidence="1" type="ORF">BE21_53760</name>
</gene>
<dbReference type="Proteomes" id="UP000075502">
    <property type="component" value="Unassembled WGS sequence"/>
</dbReference>
<proteinExistence type="predicted"/>
<evidence type="ECO:0000313" key="1">
    <source>
        <dbReference type="EMBL" id="KYG02991.1"/>
    </source>
</evidence>
<sequence length="320" mass="34438">MSSSEQVALSGLGTYVLGRLLCNLKGFTPRQIAEMLMFLFKGRQGQNDATRLIENELVDFVQSGFAIRVRRSSYQITGDGQKAIREALHLAHHKKVSWPEIKDLVAARMLDAETSATKGRREIAVDVPPADAASIATLLVSAFHLNLGQAPSLPRVLGAVAWRSIGVTTADPFTVEAVMRVLLSRQADAPPQGTLKQAIDLLVKKASALGTGARGLLAPQTAPLPADEPAFAARVLEAARASKSGRFGDNKVFISHVLQRLAEDGVAIGDADAFKARLVSAHRRGLLALNRADLVEAMDPADVDASETRYLSTTFHFVRI</sequence>
<protein>
    <submittedName>
        <fullName evidence="1">Uncharacterized protein</fullName>
    </submittedName>
</protein>
<evidence type="ECO:0000313" key="2">
    <source>
        <dbReference type="Proteomes" id="UP000075502"/>
    </source>
</evidence>
<dbReference type="EMBL" id="JEME01002836">
    <property type="protein sequence ID" value="KYG02991.1"/>
    <property type="molecule type" value="Genomic_DNA"/>
</dbReference>
<dbReference type="AlphaFoldDB" id="A0A150TE89"/>
<accession>A0A150TE89</accession>
<name>A0A150TE89_SORCE</name>
<comment type="caution">
    <text evidence="1">The sequence shown here is derived from an EMBL/GenBank/DDBJ whole genome shotgun (WGS) entry which is preliminary data.</text>
</comment>
<reference evidence="1 2" key="1">
    <citation type="submission" date="2014-02" db="EMBL/GenBank/DDBJ databases">
        <title>The small core and large imbalanced accessory genome model reveals a collaborative survival strategy of Sorangium cellulosum strains in nature.</title>
        <authorList>
            <person name="Han K."/>
            <person name="Peng R."/>
            <person name="Blom J."/>
            <person name="Li Y.-Z."/>
        </authorList>
    </citation>
    <scope>NUCLEOTIDE SEQUENCE [LARGE SCALE GENOMIC DNA]</scope>
    <source>
        <strain evidence="1 2">So0007-03</strain>
    </source>
</reference>
<organism evidence="1 2">
    <name type="scientific">Sorangium cellulosum</name>
    <name type="common">Polyangium cellulosum</name>
    <dbReference type="NCBI Taxonomy" id="56"/>
    <lineage>
        <taxon>Bacteria</taxon>
        <taxon>Pseudomonadati</taxon>
        <taxon>Myxococcota</taxon>
        <taxon>Polyangia</taxon>
        <taxon>Polyangiales</taxon>
        <taxon>Polyangiaceae</taxon>
        <taxon>Sorangium</taxon>
    </lineage>
</organism>